<evidence type="ECO:0000313" key="3">
    <source>
        <dbReference type="EMBL" id="ACK69442.1"/>
    </source>
</evidence>
<keyword evidence="4" id="KW-1185">Reference proteome</keyword>
<reference evidence="4" key="1">
    <citation type="journal article" date="2011" name="MBio">
        <title>Novel metabolic attributes of the genus Cyanothece, comprising a group of unicellular nitrogen-fixing Cyanobacteria.</title>
        <authorList>
            <person name="Bandyopadhyay A."/>
            <person name="Elvitigala T."/>
            <person name="Welsh E."/>
            <person name="Stockel J."/>
            <person name="Liberton M."/>
            <person name="Min H."/>
            <person name="Sherman L.A."/>
            <person name="Pakrasi H.B."/>
        </authorList>
    </citation>
    <scope>NUCLEOTIDE SEQUENCE [LARGE SCALE GENOMIC DNA]</scope>
    <source>
        <strain evidence="4">PCC 7424</strain>
    </source>
</reference>
<dbReference type="KEGG" id="cyc:PCC7424_0988"/>
<feature type="domain" description="Response regulatory" evidence="2">
    <location>
        <begin position="295"/>
        <end position="411"/>
    </location>
</feature>
<dbReference type="EMBL" id="CP001291">
    <property type="protein sequence ID" value="ACK69442.1"/>
    <property type="molecule type" value="Genomic_DNA"/>
</dbReference>
<evidence type="ECO:0000313" key="4">
    <source>
        <dbReference type="Proteomes" id="UP000002384"/>
    </source>
</evidence>
<dbReference type="AlphaFoldDB" id="B7KIN6"/>
<dbReference type="RefSeq" id="WP_012598389.1">
    <property type="nucleotide sequence ID" value="NC_011729.1"/>
</dbReference>
<sequence length="417" mass="46875">MTTIVTALSSLPISPLITTAKSAEPTTEAINIKTFNSKEQATLFKSLKYNQFSGMVIFRDCLGLKTIFHLFHGRLVFATGGHHPLRRWSRNLKLYCPSLVSDSEAIAKDELPLTHTAETINWQYQVLSEGMKEEKISRKQVFHVIRGLFAEIFFDLTQAKQITYILQPSKSSCTPLILINPEDIITEVGKLWLGWEKSRLSKYSPNLAPVISHPKQLEAQSPPTIYKLLLQYLDGQTSLRDLAVHLQQDDLSLMRVLLIYIQWGLIKLVAIEDISGTVEPVSLTSCLSPSLKENLVVYIDDNLERGQRMKNLIVSGGYHCVIVHKSSEAVAMCLAQNPDIILVNTQISDNSAYNIGHQLRKLPFFRDTPILVLAERVSLKERLMAKFTKISLILSQVTPSDLITATLFKSLSQESTP</sequence>
<name>B7KIN6_GLOC7</name>
<comment type="caution">
    <text evidence="1">Lacks conserved residue(s) required for the propagation of feature annotation.</text>
</comment>
<dbReference type="Gene3D" id="3.40.50.2300">
    <property type="match status" value="1"/>
</dbReference>
<dbReference type="PROSITE" id="PS50110">
    <property type="entry name" value="RESPONSE_REGULATORY"/>
    <property type="match status" value="1"/>
</dbReference>
<dbReference type="GO" id="GO:0000160">
    <property type="term" value="P:phosphorelay signal transduction system"/>
    <property type="evidence" value="ECO:0007669"/>
    <property type="project" value="InterPro"/>
</dbReference>
<organism evidence="3 4">
    <name type="scientific">Gloeothece citriformis (strain PCC 7424)</name>
    <name type="common">Cyanothece sp. (strain PCC 7424)</name>
    <dbReference type="NCBI Taxonomy" id="65393"/>
    <lineage>
        <taxon>Bacteria</taxon>
        <taxon>Bacillati</taxon>
        <taxon>Cyanobacteriota</taxon>
        <taxon>Cyanophyceae</taxon>
        <taxon>Oscillatoriophycideae</taxon>
        <taxon>Chroococcales</taxon>
        <taxon>Aphanothecaceae</taxon>
        <taxon>Gloeothece</taxon>
        <taxon>Gloeothece citriformis</taxon>
    </lineage>
</organism>
<evidence type="ECO:0000256" key="1">
    <source>
        <dbReference type="PROSITE-ProRule" id="PRU00169"/>
    </source>
</evidence>
<dbReference type="eggNOG" id="COG3706">
    <property type="taxonomic scope" value="Bacteria"/>
</dbReference>
<dbReference type="Proteomes" id="UP000002384">
    <property type="component" value="Chromosome"/>
</dbReference>
<proteinExistence type="predicted"/>
<dbReference type="OrthoDB" id="9819397at2"/>
<evidence type="ECO:0000259" key="2">
    <source>
        <dbReference type="PROSITE" id="PS50110"/>
    </source>
</evidence>
<dbReference type="HOGENOM" id="CLU_031371_0_0_3"/>
<protein>
    <submittedName>
        <fullName evidence="3">Response regulator receiver protein</fullName>
    </submittedName>
</protein>
<dbReference type="InterPro" id="IPR011006">
    <property type="entry name" value="CheY-like_superfamily"/>
</dbReference>
<dbReference type="STRING" id="65393.PCC7424_0988"/>
<dbReference type="InterPro" id="IPR001789">
    <property type="entry name" value="Sig_transdc_resp-reg_receiver"/>
</dbReference>
<dbReference type="SUPFAM" id="SSF52172">
    <property type="entry name" value="CheY-like"/>
    <property type="match status" value="1"/>
</dbReference>
<gene>
    <name evidence="3" type="ordered locus">PCC7424_0988</name>
</gene>
<accession>B7KIN6</accession>